<dbReference type="PROSITE" id="PS51643">
    <property type="entry name" value="HD_CAS3"/>
    <property type="match status" value="1"/>
</dbReference>
<evidence type="ECO:0000256" key="5">
    <source>
        <dbReference type="ARBA" id="ARBA00022741"/>
    </source>
</evidence>
<dbReference type="InterPro" id="IPR011545">
    <property type="entry name" value="DEAD/DEAH_box_helicase_dom"/>
</dbReference>
<evidence type="ECO:0000259" key="10">
    <source>
        <dbReference type="PROSITE" id="PS51192"/>
    </source>
</evidence>
<reference evidence="13" key="2">
    <citation type="submission" date="2019-06" db="EMBL/GenBank/DDBJ databases">
        <title>Co-occurence of chitin degradation, pigmentation and bioactivity in marine Pseudoalteromonas.</title>
        <authorList>
            <person name="Sonnenschein E.C."/>
            <person name="Bech P.K."/>
        </authorList>
    </citation>
    <scope>NUCLEOTIDE SEQUENCE [LARGE SCALE GENOMIC DNA]</scope>
    <source>
        <strain evidence="13">S2676</strain>
    </source>
</reference>
<evidence type="ECO:0000256" key="8">
    <source>
        <dbReference type="ARBA" id="ARBA00022840"/>
    </source>
</evidence>
<dbReference type="OrthoDB" id="9810236at2"/>
<feature type="domain" description="HD Cas3-type" evidence="11">
    <location>
        <begin position="16"/>
        <end position="212"/>
    </location>
</feature>
<dbReference type="Gene3D" id="3.40.50.300">
    <property type="entry name" value="P-loop containing nucleotide triphosphate hydrolases"/>
    <property type="match status" value="1"/>
</dbReference>
<keyword evidence="4" id="KW-0479">Metal-binding</keyword>
<dbReference type="Gene3D" id="1.10.3210.30">
    <property type="match status" value="1"/>
</dbReference>
<evidence type="ECO:0000256" key="7">
    <source>
        <dbReference type="ARBA" id="ARBA00022806"/>
    </source>
</evidence>
<dbReference type="InterPro" id="IPR054712">
    <property type="entry name" value="Cas3-like_dom"/>
</dbReference>
<dbReference type="InterPro" id="IPR006483">
    <property type="entry name" value="CRISPR-assoc_Cas3_HD"/>
</dbReference>
<reference evidence="12 13" key="1">
    <citation type="submission" date="2018-01" db="EMBL/GenBank/DDBJ databases">
        <authorList>
            <person name="Paulsen S."/>
            <person name="Gram L.K."/>
        </authorList>
    </citation>
    <scope>NUCLEOTIDE SEQUENCE [LARGE SCALE GENOMIC DNA]</scope>
    <source>
        <strain evidence="12 13">S2676</strain>
    </source>
</reference>
<dbReference type="Pfam" id="PF18019">
    <property type="entry name" value="Cas3_HD"/>
    <property type="match status" value="1"/>
</dbReference>
<sequence>MCDFNSEIFQFWGKADEHNTLPAVCHMLDVAFVARAIILKLAAQERAILLKPFLAIEGVDEDTAIAMVVLLIAVHDIGKITPGFQYKLPFERIRRLFDTQRYDLKNASETQHGTSGYKILSNWAESIGLSCYTEKPLFSSVASHHGEFVTDSKNGRVWGKGYIWEKVQLASIEWLFDYFLVDASLLCEIDDELLTPTWYVYMAGLCSVADWIGSDHHYFTYISSEEYFANVALRVETAHRLADKLNIKHVKAAQSIIEFNKVFGFKPNALQQSILALFNSQELPWLTVIESGMGSGKTEAALILADHFIRNLDHSGLYVAMPSQATANQLYKRTLKFLKHESLGYEDIETHLKHSNAEFNPAYEGLLLSSIEDLNEQNAVKANLWFTAKKRGLLAGACVGTIDQLLMAAMRYKHNFVRLFAIANKTVILDEVHAPDYFQLSLLKNTLRWMAKLKVRVIILSATLPKLMLRELVQAYGQEFGKNIELKEAAYPRLTTYSGGQLATSVHVAEDENTDELASPPKRFGIQLHKTTPQQCVEQMASDVLARVKEAGCGVFVCILNTVNAAQALSEIILEHCNRKESQNMQCLVFHARYPIGNRLAIEDMVEYLVGKNPGDRKAVNPNRPVKDQCLILIGSQVLEQSLDYDACEMFTQVAPIDLIMQRLGRIWRHQVNNPFRSKLVQSPRLNVYLPGLDEIPEDYAKWLGYADVKIYPSHILAVTTRLLWEEAASSGINNGFELDLDTEIDDWVNNVYNDIEQQVDWLRQEQEKAFEFELEKKLVYRLANNMMFDADQEDVSDLLDYLNDQFDDEDLVLSTRLASLSVQIILLIQNVDGSLVPITEYQPYLQQCQTPMRENAPYEAINWRADKRFNKNDIGKLKQSLVKLTHTDWVEHFRELESNWPFDFVAKDVWQRTSQLHSCLPVILDQYFTYSVTSIGTLKLDPVLGLKVEKCRSSHNHSKR</sequence>
<dbReference type="GO" id="GO:0004519">
    <property type="term" value="F:endonuclease activity"/>
    <property type="evidence" value="ECO:0007669"/>
    <property type="project" value="UniProtKB-KW"/>
</dbReference>
<dbReference type="InterPro" id="IPR006474">
    <property type="entry name" value="Helicase_Cas3_CRISPR-ass_core"/>
</dbReference>
<keyword evidence="8" id="KW-0067">ATP-binding</keyword>
<keyword evidence="6" id="KW-0378">Hydrolase</keyword>
<evidence type="ECO:0000313" key="12">
    <source>
        <dbReference type="EMBL" id="TMP30797.1"/>
    </source>
</evidence>
<comment type="caution">
    <text evidence="12">The sequence shown here is derived from an EMBL/GenBank/DDBJ whole genome shotgun (WGS) entry which is preliminary data.</text>
</comment>
<evidence type="ECO:0000256" key="3">
    <source>
        <dbReference type="ARBA" id="ARBA00022722"/>
    </source>
</evidence>
<proteinExistence type="inferred from homology"/>
<feature type="domain" description="Helicase ATP-binding" evidence="10">
    <location>
        <begin position="278"/>
        <end position="482"/>
    </location>
</feature>
<dbReference type="InterPro" id="IPR027417">
    <property type="entry name" value="P-loop_NTPase"/>
</dbReference>
<accession>A0A5S3WQV7</accession>
<dbReference type="CDD" id="cd17930">
    <property type="entry name" value="DEXHc_cas3"/>
    <property type="match status" value="1"/>
</dbReference>
<dbReference type="Pfam" id="PF22590">
    <property type="entry name" value="Cas3-like_C_2"/>
    <property type="match status" value="1"/>
</dbReference>
<dbReference type="AlphaFoldDB" id="A0A5S3WQV7"/>
<dbReference type="GO" id="GO:0051607">
    <property type="term" value="P:defense response to virus"/>
    <property type="evidence" value="ECO:0007669"/>
    <property type="project" value="UniProtKB-KW"/>
</dbReference>
<evidence type="ECO:0000256" key="1">
    <source>
        <dbReference type="ARBA" id="ARBA00006847"/>
    </source>
</evidence>
<keyword evidence="9" id="KW-0051">Antiviral defense</keyword>
<dbReference type="Proteomes" id="UP000310249">
    <property type="component" value="Unassembled WGS sequence"/>
</dbReference>
<evidence type="ECO:0000256" key="2">
    <source>
        <dbReference type="ARBA" id="ARBA00009046"/>
    </source>
</evidence>
<dbReference type="CDD" id="cd09641">
    <property type="entry name" value="Cas3''_I"/>
    <property type="match status" value="1"/>
</dbReference>
<dbReference type="GO" id="GO:0003676">
    <property type="term" value="F:nucleic acid binding"/>
    <property type="evidence" value="ECO:0007669"/>
    <property type="project" value="InterPro"/>
</dbReference>
<comment type="similarity">
    <text evidence="2">In the central section; belongs to the CRISPR-associated helicase Cas3 family.</text>
</comment>
<dbReference type="SMART" id="SM00487">
    <property type="entry name" value="DEXDc"/>
    <property type="match status" value="1"/>
</dbReference>
<dbReference type="NCBIfam" id="TIGR01587">
    <property type="entry name" value="cas3_core"/>
    <property type="match status" value="1"/>
</dbReference>
<dbReference type="Pfam" id="PF00270">
    <property type="entry name" value="DEAD"/>
    <property type="match status" value="1"/>
</dbReference>
<keyword evidence="7" id="KW-0347">Helicase</keyword>
<name>A0A5S3WQV7_9GAMM</name>
<evidence type="ECO:0000256" key="9">
    <source>
        <dbReference type="ARBA" id="ARBA00023118"/>
    </source>
</evidence>
<dbReference type="PROSITE" id="PS51192">
    <property type="entry name" value="HELICASE_ATP_BIND_1"/>
    <property type="match status" value="1"/>
</dbReference>
<organism evidence="12 13">
    <name type="scientific">Pseudoalteromonas rubra</name>
    <dbReference type="NCBI Taxonomy" id="43658"/>
    <lineage>
        <taxon>Bacteria</taxon>
        <taxon>Pseudomonadati</taxon>
        <taxon>Pseudomonadota</taxon>
        <taxon>Gammaproteobacteria</taxon>
        <taxon>Alteromonadales</taxon>
        <taxon>Pseudoalteromonadaceae</taxon>
        <taxon>Pseudoalteromonas</taxon>
    </lineage>
</organism>
<evidence type="ECO:0000256" key="4">
    <source>
        <dbReference type="ARBA" id="ARBA00022723"/>
    </source>
</evidence>
<dbReference type="NCBIfam" id="TIGR01596">
    <property type="entry name" value="cas3_HD"/>
    <property type="match status" value="1"/>
</dbReference>
<protein>
    <submittedName>
        <fullName evidence="12">CRISPR-associated helicase/endonuclease Cas3</fullName>
    </submittedName>
</protein>
<dbReference type="GO" id="GO:0005524">
    <property type="term" value="F:ATP binding"/>
    <property type="evidence" value="ECO:0007669"/>
    <property type="project" value="UniProtKB-KW"/>
</dbReference>
<gene>
    <name evidence="12" type="ORF">CWB99_05540</name>
</gene>
<keyword evidence="5" id="KW-0547">Nucleotide-binding</keyword>
<dbReference type="GO" id="GO:0016787">
    <property type="term" value="F:hydrolase activity"/>
    <property type="evidence" value="ECO:0007669"/>
    <property type="project" value="UniProtKB-KW"/>
</dbReference>
<keyword evidence="12" id="KW-0255">Endonuclease</keyword>
<dbReference type="InterPro" id="IPR038257">
    <property type="entry name" value="CRISPR-assoc_Cas3_HD_sf"/>
</dbReference>
<keyword evidence="3" id="KW-0540">Nuclease</keyword>
<evidence type="ECO:0000259" key="11">
    <source>
        <dbReference type="PROSITE" id="PS51643"/>
    </source>
</evidence>
<dbReference type="InterPro" id="IPR014001">
    <property type="entry name" value="Helicase_ATP-bd"/>
</dbReference>
<evidence type="ECO:0000313" key="13">
    <source>
        <dbReference type="Proteomes" id="UP000310249"/>
    </source>
</evidence>
<dbReference type="RefSeq" id="WP_138550956.1">
    <property type="nucleotide sequence ID" value="NZ_PNCH01000016.1"/>
</dbReference>
<dbReference type="EMBL" id="PNCI01000010">
    <property type="protein sequence ID" value="TMP30797.1"/>
    <property type="molecule type" value="Genomic_DNA"/>
</dbReference>
<dbReference type="GO" id="GO:0046872">
    <property type="term" value="F:metal ion binding"/>
    <property type="evidence" value="ECO:0007669"/>
    <property type="project" value="UniProtKB-KW"/>
</dbReference>
<dbReference type="SUPFAM" id="SSF52540">
    <property type="entry name" value="P-loop containing nucleoside triphosphate hydrolases"/>
    <property type="match status" value="1"/>
</dbReference>
<dbReference type="GO" id="GO:0004386">
    <property type="term" value="F:helicase activity"/>
    <property type="evidence" value="ECO:0007669"/>
    <property type="project" value="UniProtKB-KW"/>
</dbReference>
<comment type="similarity">
    <text evidence="1">In the N-terminal section; belongs to the CRISPR-associated nuclease Cas3-HD family.</text>
</comment>
<evidence type="ECO:0000256" key="6">
    <source>
        <dbReference type="ARBA" id="ARBA00022801"/>
    </source>
</evidence>